<organism evidence="1 2">
    <name type="scientific">Pelagibacterium luteolum</name>
    <dbReference type="NCBI Taxonomy" id="440168"/>
    <lineage>
        <taxon>Bacteria</taxon>
        <taxon>Pseudomonadati</taxon>
        <taxon>Pseudomonadota</taxon>
        <taxon>Alphaproteobacteria</taxon>
        <taxon>Hyphomicrobiales</taxon>
        <taxon>Devosiaceae</taxon>
        <taxon>Pelagibacterium</taxon>
    </lineage>
</organism>
<gene>
    <name evidence="1" type="ORF">SAMN04487974_11275</name>
</gene>
<evidence type="ECO:0000313" key="1">
    <source>
        <dbReference type="EMBL" id="SDG91848.1"/>
    </source>
</evidence>
<dbReference type="RefSeq" id="WP_090597672.1">
    <property type="nucleotide sequence ID" value="NZ_FNCS01000012.1"/>
</dbReference>
<accession>A0A1G7Y5V0</accession>
<dbReference type="EMBL" id="FNCS01000012">
    <property type="protein sequence ID" value="SDG91848.1"/>
    <property type="molecule type" value="Genomic_DNA"/>
</dbReference>
<reference evidence="1 2" key="1">
    <citation type="submission" date="2016-10" db="EMBL/GenBank/DDBJ databases">
        <authorList>
            <person name="de Groot N.N."/>
        </authorList>
    </citation>
    <scope>NUCLEOTIDE SEQUENCE [LARGE SCALE GENOMIC DNA]</scope>
    <source>
        <strain evidence="1 2">CGMCC 1.10267</strain>
    </source>
</reference>
<dbReference type="STRING" id="440168.SAMN04487974_11275"/>
<sequence length="252" mass="28254">MSAIGEQEVLDNCGALVDLHACTLSGRVVYFDITGLGHSTWVPLVKVFLDQEVELRVVYLEPSSYTLSPTPRAGELYDLSERIQGIRPLPLVTVLDEPPVEDILFVPFLGFEGTRFSHMLEEIQPFDRKTIPVIGAPGFRPEYPFKSYIGNAGPLARSGGNRLVRYAKSNCPFSAFYVLDDIFKRYPKAHIKIGLIGTKPHALGATLFFLAKGDRVELVYDHVKRKKNRTKGFDRCLVYNVAEFFAERAVAI</sequence>
<dbReference type="Proteomes" id="UP000199495">
    <property type="component" value="Unassembled WGS sequence"/>
</dbReference>
<dbReference type="AlphaFoldDB" id="A0A1G7Y5V0"/>
<keyword evidence="2" id="KW-1185">Reference proteome</keyword>
<name>A0A1G7Y5V0_9HYPH</name>
<protein>
    <submittedName>
        <fullName evidence="1">Uncharacterized protein</fullName>
    </submittedName>
</protein>
<dbReference type="OrthoDB" id="1492425at2"/>
<proteinExistence type="predicted"/>
<evidence type="ECO:0000313" key="2">
    <source>
        <dbReference type="Proteomes" id="UP000199495"/>
    </source>
</evidence>